<name>A0A426ZTC3_ENSVE</name>
<feature type="region of interest" description="Disordered" evidence="1">
    <location>
        <begin position="1"/>
        <end position="72"/>
    </location>
</feature>
<evidence type="ECO:0000313" key="3">
    <source>
        <dbReference type="Proteomes" id="UP000287651"/>
    </source>
</evidence>
<gene>
    <name evidence="2" type="ORF">B296_00006528</name>
</gene>
<sequence>MLCSGGIVRPPSKPLVPRHPSWRFTPTSRTERQQQPAILRWTPRASGDADAAVPSLSSVDTAGPGDSAEKNPAGIQQRLKNAELGIFNEKQENELPDFPSFIPFLPPLVIVYEALGLFNIYFTYELQKGKTLRVRSPPKVDNSTRAYKLLSFKRAKPYGYAHRPKWTIPREPMRFASIATD</sequence>
<protein>
    <submittedName>
        <fullName evidence="2">Uncharacterized protein</fullName>
    </submittedName>
</protein>
<proteinExistence type="predicted"/>
<accession>A0A426ZTC3</accession>
<organism evidence="2 3">
    <name type="scientific">Ensete ventricosum</name>
    <name type="common">Abyssinian banana</name>
    <name type="synonym">Musa ensete</name>
    <dbReference type="NCBI Taxonomy" id="4639"/>
    <lineage>
        <taxon>Eukaryota</taxon>
        <taxon>Viridiplantae</taxon>
        <taxon>Streptophyta</taxon>
        <taxon>Embryophyta</taxon>
        <taxon>Tracheophyta</taxon>
        <taxon>Spermatophyta</taxon>
        <taxon>Magnoliopsida</taxon>
        <taxon>Liliopsida</taxon>
        <taxon>Zingiberales</taxon>
        <taxon>Musaceae</taxon>
        <taxon>Ensete</taxon>
    </lineage>
</organism>
<evidence type="ECO:0000256" key="1">
    <source>
        <dbReference type="SAM" id="MobiDB-lite"/>
    </source>
</evidence>
<evidence type="ECO:0000313" key="2">
    <source>
        <dbReference type="EMBL" id="RRT67292.1"/>
    </source>
</evidence>
<dbReference type="AlphaFoldDB" id="A0A426ZTC3"/>
<comment type="caution">
    <text evidence="2">The sequence shown here is derived from an EMBL/GenBank/DDBJ whole genome shotgun (WGS) entry which is preliminary data.</text>
</comment>
<reference evidence="2 3" key="1">
    <citation type="journal article" date="2014" name="Agronomy (Basel)">
        <title>A Draft Genome Sequence for Ensete ventricosum, the Drought-Tolerant Tree Against Hunger.</title>
        <authorList>
            <person name="Harrison J."/>
            <person name="Moore K.A."/>
            <person name="Paszkiewicz K."/>
            <person name="Jones T."/>
            <person name="Grant M."/>
            <person name="Ambacheew D."/>
            <person name="Muzemil S."/>
            <person name="Studholme D.J."/>
        </authorList>
    </citation>
    <scope>NUCLEOTIDE SEQUENCE [LARGE SCALE GENOMIC DNA]</scope>
</reference>
<dbReference type="EMBL" id="AMZH03005092">
    <property type="protein sequence ID" value="RRT67292.1"/>
    <property type="molecule type" value="Genomic_DNA"/>
</dbReference>
<feature type="compositionally biased region" description="Polar residues" evidence="1">
    <location>
        <begin position="24"/>
        <end position="36"/>
    </location>
</feature>
<dbReference type="Proteomes" id="UP000287651">
    <property type="component" value="Unassembled WGS sequence"/>
</dbReference>